<dbReference type="EMBL" id="JBHZOL010000001">
    <property type="protein sequence ID" value="MFE4104652.1"/>
    <property type="molecule type" value="Genomic_DNA"/>
</dbReference>
<evidence type="ECO:0000313" key="5">
    <source>
        <dbReference type="Proteomes" id="UP001600165"/>
    </source>
</evidence>
<feature type="region of interest" description="Disordered" evidence="2">
    <location>
        <begin position="324"/>
        <end position="370"/>
    </location>
</feature>
<proteinExistence type="predicted"/>
<feature type="compositionally biased region" description="Polar residues" evidence="2">
    <location>
        <begin position="335"/>
        <end position="344"/>
    </location>
</feature>
<name>A0ABW6I9V5_9CYAN</name>
<gene>
    <name evidence="4" type="ORF">ACFVKH_00085</name>
</gene>
<feature type="coiled-coil region" evidence="1">
    <location>
        <begin position="202"/>
        <end position="229"/>
    </location>
</feature>
<keyword evidence="1" id="KW-0175">Coiled coil</keyword>
<keyword evidence="5" id="KW-1185">Reference proteome</keyword>
<dbReference type="RefSeq" id="WP_377960135.1">
    <property type="nucleotide sequence ID" value="NZ_JBHZOL010000001.1"/>
</dbReference>
<comment type="caution">
    <text evidence="4">The sequence shown here is derived from an EMBL/GenBank/DDBJ whole genome shotgun (WGS) entry which is preliminary data.</text>
</comment>
<feature type="region of interest" description="Disordered" evidence="2">
    <location>
        <begin position="55"/>
        <end position="102"/>
    </location>
</feature>
<evidence type="ECO:0000256" key="1">
    <source>
        <dbReference type="SAM" id="Coils"/>
    </source>
</evidence>
<feature type="chain" id="PRO_5045183579" evidence="3">
    <location>
        <begin position="27"/>
        <end position="383"/>
    </location>
</feature>
<reference evidence="4 5" key="1">
    <citation type="submission" date="2024-10" db="EMBL/GenBank/DDBJ databases">
        <authorList>
            <person name="Ratan Roy A."/>
            <person name="Morales Sandoval P.H."/>
            <person name="De Los Santos Villalobos S."/>
            <person name="Chakraborty S."/>
            <person name="Mukherjee J."/>
        </authorList>
    </citation>
    <scope>NUCLEOTIDE SEQUENCE [LARGE SCALE GENOMIC DNA]</scope>
    <source>
        <strain evidence="4 5">S1</strain>
    </source>
</reference>
<evidence type="ECO:0000313" key="4">
    <source>
        <dbReference type="EMBL" id="MFE4104652.1"/>
    </source>
</evidence>
<evidence type="ECO:0000256" key="2">
    <source>
        <dbReference type="SAM" id="MobiDB-lite"/>
    </source>
</evidence>
<protein>
    <submittedName>
        <fullName evidence="4">Uncharacterized protein</fullName>
    </submittedName>
</protein>
<sequence length="383" mass="39994">MKPTNRATKVGVLTTLLGMIPAAAQAKLLDFSVEPVAEAAPVVSLPVAVVTAATPPPSPKAAPSALLDFSPPPAAAPLPTPSATHTNPPAIPATDINPPVAIGNPAPLPVPMLPPVSQTTAEAPLPPPPVVPSPLASTADLAINPLFAGGAHSLVAKAIGSAEGTRTPEGQRTAAYYGHVDPGNGVWNLGSFSYQHGATSPEEADAKQLARLQQQAVELKRQATEKALTLSLAEELNGLDLANQAPLAALDRGYVVWLNQARQLHLPESEAILWARTRSFLDPDTGTWNAPGLGNNVHDISRDQARRQQAIARAIAVHQQFTPPLPASAKAHPASISSTPTAQSLPAEPPNLRLPLAEKTESSPLSAAEKTEEYVNQFLQQNY</sequence>
<dbReference type="Proteomes" id="UP001600165">
    <property type="component" value="Unassembled WGS sequence"/>
</dbReference>
<feature type="compositionally biased region" description="Pro residues" evidence="2">
    <location>
        <begin position="70"/>
        <end position="80"/>
    </location>
</feature>
<keyword evidence="3" id="KW-0732">Signal</keyword>
<accession>A0ABW6I9V5</accession>
<evidence type="ECO:0000256" key="3">
    <source>
        <dbReference type="SAM" id="SignalP"/>
    </source>
</evidence>
<organism evidence="4 5">
    <name type="scientific">Almyronema epifaneia S1</name>
    <dbReference type="NCBI Taxonomy" id="2991925"/>
    <lineage>
        <taxon>Bacteria</taxon>
        <taxon>Bacillati</taxon>
        <taxon>Cyanobacteriota</taxon>
        <taxon>Cyanophyceae</taxon>
        <taxon>Nodosilineales</taxon>
        <taxon>Nodosilineaceae</taxon>
        <taxon>Almyronema</taxon>
        <taxon>Almyronema epifaneia</taxon>
    </lineage>
</organism>
<feature type="signal peptide" evidence="3">
    <location>
        <begin position="1"/>
        <end position="26"/>
    </location>
</feature>